<protein>
    <submittedName>
        <fullName evidence="6">LysR family transcriptional regulator</fullName>
    </submittedName>
</protein>
<dbReference type="InterPro" id="IPR036388">
    <property type="entry name" value="WH-like_DNA-bd_sf"/>
</dbReference>
<comment type="similarity">
    <text evidence="1">Belongs to the LysR transcriptional regulatory family.</text>
</comment>
<dbReference type="AlphaFoldDB" id="A0A2A7SDY4"/>
<dbReference type="InterPro" id="IPR050176">
    <property type="entry name" value="LTTR"/>
</dbReference>
<dbReference type="InterPro" id="IPR000847">
    <property type="entry name" value="LysR_HTH_N"/>
</dbReference>
<dbReference type="PROSITE" id="PS50931">
    <property type="entry name" value="HTH_LYSR"/>
    <property type="match status" value="1"/>
</dbReference>
<accession>A0A2A7SDY4</accession>
<evidence type="ECO:0000256" key="2">
    <source>
        <dbReference type="ARBA" id="ARBA00023015"/>
    </source>
</evidence>
<organism evidence="6 7">
    <name type="scientific">Burkholderia gladioli</name>
    <name type="common">Pseudomonas marginata</name>
    <name type="synonym">Phytomonas marginata</name>
    <dbReference type="NCBI Taxonomy" id="28095"/>
    <lineage>
        <taxon>Bacteria</taxon>
        <taxon>Pseudomonadati</taxon>
        <taxon>Pseudomonadota</taxon>
        <taxon>Betaproteobacteria</taxon>
        <taxon>Burkholderiales</taxon>
        <taxon>Burkholderiaceae</taxon>
        <taxon>Burkholderia</taxon>
    </lineage>
</organism>
<dbReference type="Gene3D" id="3.40.190.10">
    <property type="entry name" value="Periplasmic binding protein-like II"/>
    <property type="match status" value="2"/>
</dbReference>
<dbReference type="EMBL" id="PDDY01000001">
    <property type="protein sequence ID" value="PEH41867.1"/>
    <property type="molecule type" value="Genomic_DNA"/>
</dbReference>
<dbReference type="Gene3D" id="1.10.10.10">
    <property type="entry name" value="Winged helix-like DNA-binding domain superfamily/Winged helix DNA-binding domain"/>
    <property type="match status" value="1"/>
</dbReference>
<keyword evidence="3" id="KW-0238">DNA-binding</keyword>
<dbReference type="Proteomes" id="UP000220629">
    <property type="component" value="Unassembled WGS sequence"/>
</dbReference>
<dbReference type="RefSeq" id="WP_096752670.1">
    <property type="nucleotide sequence ID" value="NZ_CADEPO010000006.1"/>
</dbReference>
<evidence type="ECO:0000256" key="4">
    <source>
        <dbReference type="ARBA" id="ARBA00023163"/>
    </source>
</evidence>
<evidence type="ECO:0000313" key="7">
    <source>
        <dbReference type="Proteomes" id="UP000220629"/>
    </source>
</evidence>
<dbReference type="GO" id="GO:0003700">
    <property type="term" value="F:DNA-binding transcription factor activity"/>
    <property type="evidence" value="ECO:0007669"/>
    <property type="project" value="InterPro"/>
</dbReference>
<reference evidence="7" key="1">
    <citation type="submission" date="2017-09" db="EMBL/GenBank/DDBJ databases">
        <title>FDA dAtabase for Regulatory Grade micrObial Sequences (FDA-ARGOS): Supporting development and validation of Infectious Disease Dx tests.</title>
        <authorList>
            <person name="Minogue T."/>
            <person name="Wolcott M."/>
            <person name="Wasieloski L."/>
            <person name="Aguilar W."/>
            <person name="Moore D."/>
            <person name="Tallon L."/>
            <person name="Sadzewicz L."/>
            <person name="Ott S."/>
            <person name="Zhao X."/>
            <person name="Nagaraj S."/>
            <person name="Vavikolanu K."/>
            <person name="Aluvathingal J."/>
            <person name="Nadendla S."/>
            <person name="Sichtig H."/>
        </authorList>
    </citation>
    <scope>NUCLEOTIDE SEQUENCE [LARGE SCALE GENOMIC DNA]</scope>
    <source>
        <strain evidence="7">FDAARGOS_390</strain>
    </source>
</reference>
<dbReference type="Pfam" id="PF00126">
    <property type="entry name" value="HTH_1"/>
    <property type="match status" value="1"/>
</dbReference>
<comment type="caution">
    <text evidence="6">The sequence shown here is derived from an EMBL/GenBank/DDBJ whole genome shotgun (WGS) entry which is preliminary data.</text>
</comment>
<dbReference type="PRINTS" id="PR00039">
    <property type="entry name" value="HTHLYSR"/>
</dbReference>
<sequence>MAARTNLDMDVLRTFVLGFQLGSFARAAERLGRSQSAVSTQLRKLEDQVGAQLVRRTGRGLALTAAGEALLGYARRLLELNDEALDTVRGTELEGWIRLGMPQDFADTFLPGVLGRFTRAHPKVRVEMHVERSAPLKHKVLKGALDVALAWNDGDPASREYPISDVPMAWIGRPDLLDLETLAAGPVPLIMFEQPCPFRAAAISALDKAGIAWNLVFSTPSLSGMWAAAEAGLGVAVRTAVAVPHGVEVLDHAALGLPALPSIALALYRADSDASPAHERLVELVLDAVREAIGRQGERNADTSA</sequence>
<dbReference type="SUPFAM" id="SSF46785">
    <property type="entry name" value="Winged helix' DNA-binding domain"/>
    <property type="match status" value="1"/>
</dbReference>
<feature type="domain" description="HTH lysR-type" evidence="5">
    <location>
        <begin position="7"/>
        <end position="64"/>
    </location>
</feature>
<dbReference type="SUPFAM" id="SSF53850">
    <property type="entry name" value="Periplasmic binding protein-like II"/>
    <property type="match status" value="1"/>
</dbReference>
<dbReference type="FunFam" id="1.10.10.10:FF:000001">
    <property type="entry name" value="LysR family transcriptional regulator"/>
    <property type="match status" value="1"/>
</dbReference>
<dbReference type="GO" id="GO:0003677">
    <property type="term" value="F:DNA binding"/>
    <property type="evidence" value="ECO:0007669"/>
    <property type="project" value="UniProtKB-KW"/>
</dbReference>
<evidence type="ECO:0000313" key="6">
    <source>
        <dbReference type="EMBL" id="PEH41867.1"/>
    </source>
</evidence>
<dbReference type="InterPro" id="IPR005119">
    <property type="entry name" value="LysR_subst-bd"/>
</dbReference>
<dbReference type="PANTHER" id="PTHR30579:SF7">
    <property type="entry name" value="HTH-TYPE TRANSCRIPTIONAL REGULATOR LRHA-RELATED"/>
    <property type="match status" value="1"/>
</dbReference>
<evidence type="ECO:0000256" key="1">
    <source>
        <dbReference type="ARBA" id="ARBA00009437"/>
    </source>
</evidence>
<dbReference type="Pfam" id="PF03466">
    <property type="entry name" value="LysR_substrate"/>
    <property type="match status" value="1"/>
</dbReference>
<proteinExistence type="inferred from homology"/>
<keyword evidence="4" id="KW-0804">Transcription</keyword>
<keyword evidence="2" id="KW-0805">Transcription regulation</keyword>
<name>A0A2A7SDY4_BURGA</name>
<dbReference type="InterPro" id="IPR036390">
    <property type="entry name" value="WH_DNA-bd_sf"/>
</dbReference>
<evidence type="ECO:0000259" key="5">
    <source>
        <dbReference type="PROSITE" id="PS50931"/>
    </source>
</evidence>
<dbReference type="PANTHER" id="PTHR30579">
    <property type="entry name" value="TRANSCRIPTIONAL REGULATOR"/>
    <property type="match status" value="1"/>
</dbReference>
<gene>
    <name evidence="6" type="ORF">CRM94_06725</name>
</gene>
<evidence type="ECO:0000256" key="3">
    <source>
        <dbReference type="ARBA" id="ARBA00023125"/>
    </source>
</evidence>